<dbReference type="Proteomes" id="UP000757232">
    <property type="component" value="Unassembled WGS sequence"/>
</dbReference>
<dbReference type="OrthoDB" id="2786194at2759"/>
<protein>
    <submittedName>
        <fullName evidence="1">Uncharacterized protein</fullName>
    </submittedName>
</protein>
<proteinExistence type="predicted"/>
<name>A0A9Q5HZS1_SANBA</name>
<evidence type="ECO:0000313" key="2">
    <source>
        <dbReference type="Proteomes" id="UP000757232"/>
    </source>
</evidence>
<organism evidence="1 2">
    <name type="scientific">Sanghuangporus baumii</name>
    <name type="common">Phellinus baumii</name>
    <dbReference type="NCBI Taxonomy" id="108892"/>
    <lineage>
        <taxon>Eukaryota</taxon>
        <taxon>Fungi</taxon>
        <taxon>Dikarya</taxon>
        <taxon>Basidiomycota</taxon>
        <taxon>Agaricomycotina</taxon>
        <taxon>Agaricomycetes</taxon>
        <taxon>Hymenochaetales</taxon>
        <taxon>Hymenochaetaceae</taxon>
        <taxon>Sanghuangporus</taxon>
    </lineage>
</organism>
<dbReference type="AlphaFoldDB" id="A0A9Q5HZS1"/>
<reference evidence="1" key="1">
    <citation type="submission" date="2016-06" db="EMBL/GenBank/DDBJ databases">
        <title>Draft Genome sequence of the fungus Inonotus baumii.</title>
        <authorList>
            <person name="Zhu H."/>
            <person name="Lin W."/>
        </authorList>
    </citation>
    <scope>NUCLEOTIDE SEQUENCE</scope>
    <source>
        <strain evidence="1">821</strain>
    </source>
</reference>
<accession>A0A9Q5HZS1</accession>
<sequence length="702" mass="79683">MLPHELPLDAFFMILMLFGEFDIYNYLKASPAKPLYLDAVSSLSGDKQDWEYLHNTVIKNRSFPVPSNLRCTDEVEVQDIASWFIHSVVLYKEYRTQNTKLYARKIDIKSDLRVTWLKLFLGSWCLIAAANDNESELSLWEIPSNRQIRLASRKYLDAPVLDGEVDYCDSEGRCAITVGATKPYILVLELSQTSRHVSLQQLAHIPGASYVTYFRRDLVGFASRDGDDTYPYIADWRTGETCCLRFPHTNPHLNCPLPIEPCKAITVKDGFVFALHVNTVEIFGVPDGILGTSLGDSMKLLRHISTLPLSRSAACGSFLGFTQCQTEWSMSMIRLIYQDGESKLRRATILYNCNSRSTRSFSIHERIMRQAPDDRILHFWRIGSTGRTIVGLISSFDFWQKPTAIFAPVNVTNQDGAATEPDANDVMVSDEVFPLPELTSCMDFDDGHGLLLTGSTTGNVLLASVLEESIITTDSISKLSSSVPCGTGREKLHDTPISLDLPLFYNVRKEYTTRDELPQEILLRAGSQWSDSRIDPMPIEDWSNDWSRFKRIWRWVLPLSRWGPLDRDFLSVTLRSRLHTVGEIIPVLYRVTNHDEVVFRIGQRLYYSNQEPKDEEGQVIDVSAIDEYGLLGVLPLSYDNFSNLRTWGVATGKIHQTTIAYWSYESSARAKIETKSKEEPNAYSGEGWPCYVDGGDTWRWGD</sequence>
<gene>
    <name evidence="1" type="ORF">A7U60_g4242</name>
</gene>
<evidence type="ECO:0000313" key="1">
    <source>
        <dbReference type="EMBL" id="OCB88642.1"/>
    </source>
</evidence>
<keyword evidence="2" id="KW-1185">Reference proteome</keyword>
<comment type="caution">
    <text evidence="1">The sequence shown here is derived from an EMBL/GenBank/DDBJ whole genome shotgun (WGS) entry which is preliminary data.</text>
</comment>
<dbReference type="EMBL" id="LNZH02000175">
    <property type="protein sequence ID" value="OCB88642.1"/>
    <property type="molecule type" value="Genomic_DNA"/>
</dbReference>